<dbReference type="InterPro" id="IPR020667">
    <property type="entry name" value="DNA_mismatch_repair_MutL"/>
</dbReference>
<dbReference type="InterPro" id="IPR020568">
    <property type="entry name" value="Ribosomal_Su5_D2-typ_SF"/>
</dbReference>
<dbReference type="GO" id="GO:0004519">
    <property type="term" value="F:endonuclease activity"/>
    <property type="evidence" value="ECO:0007669"/>
    <property type="project" value="UniProtKB-KW"/>
</dbReference>
<comment type="function">
    <text evidence="5">This protein is involved in the repair of mismatches in DNA. It is required for dam-dependent methyl-directed DNA mismatch repair. May act as a 'molecular matchmaker', a protein that promotes the formation of a stable complex between two or more DNA-binding proteins in an ATP-dependent manner without itself being part of a final effector complex.</text>
</comment>
<dbReference type="SUPFAM" id="SSF118116">
    <property type="entry name" value="DNA mismatch repair protein MutL"/>
    <property type="match status" value="1"/>
</dbReference>
<sequence length="678" mass="76514">MGHDIIHLLPDNIANQIAAGEVIQRPASVVKELVENALDAQAKTIRIEILDAGKELIRIIDDGVGMTQSDARMAFERHATSKITEVNDLFSLKTMGFRGEALASIAAVAQVELITKTKDQELGTKLHISASEVLSSELCTASQGCVFSVRNLFFNVPARRKFLRSSDTEQKNIIQEIEHIVLVHPEVTFEVYFDNKLHYILPASKHKIRILDTLGKRYEKDMIPINQKFPFGTIDGFIGKPEGARKRGAKQFFFVNGRFMKHPYFHKAITKTYEPFLRTGEQPNYFVYFNVDPQTIDVNIHPTKTEIKFENEQVIFKFLESMIRDGLASSHAVPTIDFNVEHLVDIPAYTGPQEGQLEMPPVDVDTSYNPFDVDPVAVDPSQGMDGTPGVGGTAISDVSWSNLLNNFKDNKRAKDKVSKVSSPLVETKKIVSKVSALSYDDDHPSSTSYNVSSERVDIPAQTSVQKSVVRVSKANLQLSDPLFDSDEGIRDSQPVFVYKRRFLTYERESSLTLIDFRRAHIRVLYDQFMEDRDLNGLEQQQLLFPEQLNFAETTNLDWVIDHLAKIGFEIEKLDDDTYHLIATPASIESSQAASIVVSSVDAILQGEESELSAKLDEMIAMKMAEARAWAYGRYITRIEANKLFSDLFKCKNFNYTPDGKLIILDIEEDMIFKKFGTR</sequence>
<evidence type="ECO:0000259" key="6">
    <source>
        <dbReference type="SMART" id="SM00853"/>
    </source>
</evidence>
<evidence type="ECO:0000313" key="9">
    <source>
        <dbReference type="Proteomes" id="UP001596020"/>
    </source>
</evidence>
<evidence type="ECO:0000256" key="1">
    <source>
        <dbReference type="ARBA" id="ARBA00006082"/>
    </source>
</evidence>
<dbReference type="PANTHER" id="PTHR10073:SF12">
    <property type="entry name" value="DNA MISMATCH REPAIR PROTEIN MLH1"/>
    <property type="match status" value="1"/>
</dbReference>
<evidence type="ECO:0000256" key="5">
    <source>
        <dbReference type="HAMAP-Rule" id="MF_00149"/>
    </source>
</evidence>
<dbReference type="SUPFAM" id="SSF55874">
    <property type="entry name" value="ATPase domain of HSP90 chaperone/DNA topoisomerase II/histidine kinase"/>
    <property type="match status" value="1"/>
</dbReference>
<comment type="caution">
    <text evidence="8">The sequence shown here is derived from an EMBL/GenBank/DDBJ whole genome shotgun (WGS) entry which is preliminary data.</text>
</comment>
<dbReference type="CDD" id="cd00782">
    <property type="entry name" value="MutL_Trans"/>
    <property type="match status" value="1"/>
</dbReference>
<dbReference type="InterPro" id="IPR014762">
    <property type="entry name" value="DNA_mismatch_repair_CS"/>
</dbReference>
<dbReference type="InterPro" id="IPR036890">
    <property type="entry name" value="HATPase_C_sf"/>
</dbReference>
<dbReference type="InterPro" id="IPR002099">
    <property type="entry name" value="MutL/Mlh/PMS"/>
</dbReference>
<dbReference type="EMBL" id="JBHSGO010000185">
    <property type="protein sequence ID" value="MFC4666230.1"/>
    <property type="molecule type" value="Genomic_DNA"/>
</dbReference>
<protein>
    <recommendedName>
        <fullName evidence="2 5">DNA mismatch repair protein MutL</fullName>
    </recommendedName>
</protein>
<dbReference type="HAMAP" id="MF_00149">
    <property type="entry name" value="DNA_mis_repair"/>
    <property type="match status" value="1"/>
</dbReference>
<dbReference type="SMART" id="SM01340">
    <property type="entry name" value="DNA_mis_repair"/>
    <property type="match status" value="1"/>
</dbReference>
<keyword evidence="8" id="KW-0378">Hydrolase</keyword>
<keyword evidence="4 5" id="KW-0234">DNA repair</keyword>
<evidence type="ECO:0000259" key="7">
    <source>
        <dbReference type="SMART" id="SM01340"/>
    </source>
</evidence>
<dbReference type="InterPro" id="IPR038973">
    <property type="entry name" value="MutL/Mlh/Pms-like"/>
</dbReference>
<dbReference type="Gene3D" id="3.30.1540.20">
    <property type="entry name" value="MutL, C-terminal domain, dimerisation subdomain"/>
    <property type="match status" value="1"/>
</dbReference>
<dbReference type="Gene3D" id="3.30.230.10">
    <property type="match status" value="1"/>
</dbReference>
<dbReference type="CDD" id="cd16926">
    <property type="entry name" value="HATPase_MutL-MLH-PMS-like"/>
    <property type="match status" value="1"/>
</dbReference>
<dbReference type="RefSeq" id="WP_380079093.1">
    <property type="nucleotide sequence ID" value="NZ_JBHSGO010000185.1"/>
</dbReference>
<keyword evidence="3 5" id="KW-0227">DNA damage</keyword>
<dbReference type="PROSITE" id="PS00058">
    <property type="entry name" value="DNA_MISMATCH_REPAIR_1"/>
    <property type="match status" value="1"/>
</dbReference>
<dbReference type="InterPro" id="IPR014721">
    <property type="entry name" value="Ribsml_uS5_D2-typ_fold_subgr"/>
</dbReference>
<dbReference type="SUPFAM" id="SSF54211">
    <property type="entry name" value="Ribosomal protein S5 domain 2-like"/>
    <property type="match status" value="1"/>
</dbReference>
<gene>
    <name evidence="5 8" type="primary">mutL</name>
    <name evidence="8" type="ORF">ACFO3G_06415</name>
</gene>
<evidence type="ECO:0000313" key="8">
    <source>
        <dbReference type="EMBL" id="MFC4666230.1"/>
    </source>
</evidence>
<dbReference type="Gene3D" id="3.30.565.10">
    <property type="entry name" value="Histidine kinase-like ATPase, C-terminal domain"/>
    <property type="match status" value="1"/>
</dbReference>
<comment type="similarity">
    <text evidence="1 5">Belongs to the DNA mismatch repair MutL/HexB family.</text>
</comment>
<dbReference type="Pfam" id="PF01119">
    <property type="entry name" value="DNA_mis_repair"/>
    <property type="match status" value="1"/>
</dbReference>
<dbReference type="InterPro" id="IPR013507">
    <property type="entry name" value="DNA_mismatch_S5_2-like"/>
</dbReference>
<dbReference type="Pfam" id="PF13589">
    <property type="entry name" value="HATPase_c_3"/>
    <property type="match status" value="1"/>
</dbReference>
<evidence type="ECO:0000256" key="4">
    <source>
        <dbReference type="ARBA" id="ARBA00023204"/>
    </source>
</evidence>
<evidence type="ECO:0000256" key="2">
    <source>
        <dbReference type="ARBA" id="ARBA00021975"/>
    </source>
</evidence>
<dbReference type="InterPro" id="IPR042120">
    <property type="entry name" value="MutL_C_dimsub"/>
</dbReference>
<accession>A0ABV9K8G2</accession>
<dbReference type="Gene3D" id="3.30.1370.100">
    <property type="entry name" value="MutL, C-terminal domain, regulatory subdomain"/>
    <property type="match status" value="1"/>
</dbReference>
<feature type="domain" description="DNA mismatch repair protein S5" evidence="7">
    <location>
        <begin position="210"/>
        <end position="328"/>
    </location>
</feature>
<dbReference type="PANTHER" id="PTHR10073">
    <property type="entry name" value="DNA MISMATCH REPAIR PROTEIN MLH, PMS, MUTL"/>
    <property type="match status" value="1"/>
</dbReference>
<organism evidence="8 9">
    <name type="scientific">Falsiporphyromonas endometrii</name>
    <dbReference type="NCBI Taxonomy" id="1387297"/>
    <lineage>
        <taxon>Bacteria</taxon>
        <taxon>Pseudomonadati</taxon>
        <taxon>Bacteroidota</taxon>
        <taxon>Bacteroidia</taxon>
        <taxon>Bacteroidales</taxon>
        <taxon>Porphyromonadaceae</taxon>
        <taxon>Falsiporphyromonas</taxon>
    </lineage>
</organism>
<reference evidence="9" key="1">
    <citation type="journal article" date="2019" name="Int. J. Syst. Evol. Microbiol.">
        <title>The Global Catalogue of Microorganisms (GCM) 10K type strain sequencing project: providing services to taxonomists for standard genome sequencing and annotation.</title>
        <authorList>
            <consortium name="The Broad Institute Genomics Platform"/>
            <consortium name="The Broad Institute Genome Sequencing Center for Infectious Disease"/>
            <person name="Wu L."/>
            <person name="Ma J."/>
        </authorList>
    </citation>
    <scope>NUCLEOTIDE SEQUENCE [LARGE SCALE GENOMIC DNA]</scope>
    <source>
        <strain evidence="9">CGMCC 4.7357</strain>
    </source>
</reference>
<dbReference type="InterPro" id="IPR037198">
    <property type="entry name" value="MutL_C_sf"/>
</dbReference>
<dbReference type="NCBIfam" id="TIGR00585">
    <property type="entry name" value="mutl"/>
    <property type="match status" value="1"/>
</dbReference>
<evidence type="ECO:0000256" key="3">
    <source>
        <dbReference type="ARBA" id="ARBA00022763"/>
    </source>
</evidence>
<dbReference type="Proteomes" id="UP001596020">
    <property type="component" value="Unassembled WGS sequence"/>
</dbReference>
<dbReference type="InterPro" id="IPR014790">
    <property type="entry name" value="MutL_C"/>
</dbReference>
<dbReference type="Pfam" id="PF08676">
    <property type="entry name" value="MutL_C"/>
    <property type="match status" value="1"/>
</dbReference>
<feature type="domain" description="MutL C-terminal dimerisation" evidence="6">
    <location>
        <begin position="494"/>
        <end position="635"/>
    </location>
</feature>
<proteinExistence type="inferred from homology"/>
<dbReference type="InterPro" id="IPR042121">
    <property type="entry name" value="MutL_C_regsub"/>
</dbReference>
<keyword evidence="9" id="KW-1185">Reference proteome</keyword>
<keyword evidence="8" id="KW-0255">Endonuclease</keyword>
<keyword evidence="8" id="KW-0540">Nuclease</keyword>
<dbReference type="SMART" id="SM00853">
    <property type="entry name" value="MutL_C"/>
    <property type="match status" value="1"/>
</dbReference>
<name>A0ABV9K8G2_9PORP</name>